<gene>
    <name evidence="1" type="ORF">NFG58_20150</name>
</gene>
<reference evidence="1" key="1">
    <citation type="submission" date="2022-06" db="EMBL/GenBank/DDBJ databases">
        <title>A novel DMS-producing enzyme.</title>
        <authorList>
            <person name="Zhang Y."/>
        </authorList>
    </citation>
    <scope>NUCLEOTIDE SEQUENCE</scope>
    <source>
        <strain evidence="1">RT37</strain>
    </source>
</reference>
<dbReference type="Gene3D" id="3.40.50.1240">
    <property type="entry name" value="Phosphoglycerate mutase-like"/>
    <property type="match status" value="1"/>
</dbReference>
<dbReference type="CDD" id="cd07067">
    <property type="entry name" value="HP_PGM_like"/>
    <property type="match status" value="1"/>
</dbReference>
<dbReference type="SUPFAM" id="SSF53254">
    <property type="entry name" value="Phosphoglycerate mutase-like"/>
    <property type="match status" value="1"/>
</dbReference>
<dbReference type="PANTHER" id="PTHR47821:SF2">
    <property type="entry name" value="PHOSPHOGLYCERATE MUTASE FAMILY PROTEIN"/>
    <property type="match status" value="1"/>
</dbReference>
<dbReference type="EMBL" id="CP098827">
    <property type="protein sequence ID" value="XBO70882.1"/>
    <property type="molecule type" value="Genomic_DNA"/>
</dbReference>
<accession>A0AAU7KHF5</accession>
<dbReference type="AlphaFoldDB" id="A0AAU7KHF5"/>
<dbReference type="PANTHER" id="PTHR47821">
    <property type="entry name" value="PHOSPHOGLYCERATE MUTASE FAMILY PROTEIN"/>
    <property type="match status" value="1"/>
</dbReference>
<proteinExistence type="predicted"/>
<dbReference type="RefSeq" id="WP_231498578.1">
    <property type="nucleotide sequence ID" value="NZ_CP098827.1"/>
</dbReference>
<organism evidence="1">
    <name type="scientific">Halomonas sp. RT37</name>
    <dbReference type="NCBI Taxonomy" id="2950872"/>
    <lineage>
        <taxon>Bacteria</taxon>
        <taxon>Pseudomonadati</taxon>
        <taxon>Pseudomonadota</taxon>
        <taxon>Gammaproteobacteria</taxon>
        <taxon>Oceanospirillales</taxon>
        <taxon>Halomonadaceae</taxon>
        <taxon>Halomonas</taxon>
    </lineage>
</organism>
<sequence length="199" mass="22142">MSNVEANDFPRCRNHYLLMRHGHSQANAMGLIVSSPEQGLEGYGLSPKGQEQLHERLTGWHLAAPDQVFHSDFLRTTETAALVGQHFNVTPHPEPRLRERFFGDYDQGPDPAYADVWAMDSENAEHRTHGVESVGDVSRRLIDLIISLEQRFDDATILLVGHGDPLQILLTAASGSPLSEHRSQPPLAPADVRPLIFAR</sequence>
<name>A0AAU7KHF5_9GAMM</name>
<dbReference type="InterPro" id="IPR029033">
    <property type="entry name" value="His_PPase_superfam"/>
</dbReference>
<protein>
    <submittedName>
        <fullName evidence="1">Histidine phosphatase family protein</fullName>
    </submittedName>
</protein>
<dbReference type="InterPro" id="IPR013078">
    <property type="entry name" value="His_Pase_superF_clade-1"/>
</dbReference>
<dbReference type="SMART" id="SM00855">
    <property type="entry name" value="PGAM"/>
    <property type="match status" value="1"/>
</dbReference>
<dbReference type="Pfam" id="PF00300">
    <property type="entry name" value="His_Phos_1"/>
    <property type="match status" value="1"/>
</dbReference>
<evidence type="ECO:0000313" key="1">
    <source>
        <dbReference type="EMBL" id="XBO70882.1"/>
    </source>
</evidence>